<dbReference type="AlphaFoldDB" id="D6X8F7"/>
<feature type="compositionally biased region" description="Low complexity" evidence="1">
    <location>
        <begin position="52"/>
        <end position="78"/>
    </location>
</feature>
<dbReference type="HOGENOM" id="CLU_2628034_0_0_11"/>
<gene>
    <name evidence="2" type="ORF">SSDG_05923</name>
</gene>
<evidence type="ECO:0000313" key="3">
    <source>
        <dbReference type="Proteomes" id="UP000002805"/>
    </source>
</evidence>
<protein>
    <submittedName>
        <fullName evidence="2">Uncharacterized protein</fullName>
    </submittedName>
</protein>
<dbReference type="EMBL" id="CM000950">
    <property type="protein sequence ID" value="EFH30706.1"/>
    <property type="molecule type" value="Genomic_DNA"/>
</dbReference>
<feature type="region of interest" description="Disordered" evidence="1">
    <location>
        <begin position="1"/>
        <end position="78"/>
    </location>
</feature>
<evidence type="ECO:0000256" key="1">
    <source>
        <dbReference type="SAM" id="MobiDB-lite"/>
    </source>
</evidence>
<reference evidence="3" key="2">
    <citation type="submission" date="2009-10" db="EMBL/GenBank/DDBJ databases">
        <title>The genome sequence of Streptomyces pristinaespiralis strain ATCC 25486.</title>
        <authorList>
            <consortium name="The Broad Institute Genome Sequencing Platform"/>
            <consortium name="Broad Institute Microbial Sequencing Center"/>
            <person name="Fischbach M."/>
            <person name="Godfrey P."/>
            <person name="Ward D."/>
            <person name="Young S."/>
            <person name="Zeng Q."/>
            <person name="Koehrsen M."/>
            <person name="Alvarado L."/>
            <person name="Berlin A.M."/>
            <person name="Bochicchio J."/>
            <person name="Borenstein D."/>
            <person name="Chapman S.B."/>
            <person name="Chen Z."/>
            <person name="Engels R."/>
            <person name="Freedman E."/>
            <person name="Gellesch M."/>
            <person name="Goldberg J."/>
            <person name="Griggs A."/>
            <person name="Gujja S."/>
            <person name="Heilman E.R."/>
            <person name="Heiman D.I."/>
            <person name="Hepburn T.A."/>
            <person name="Howarth C."/>
            <person name="Jen D."/>
            <person name="Larson L."/>
            <person name="Lewis B."/>
            <person name="Mehta T."/>
            <person name="Park D."/>
            <person name="Pearson M."/>
            <person name="Richards J."/>
            <person name="Roberts A."/>
            <person name="Saif S."/>
            <person name="Shea T.D."/>
            <person name="Shenoy N."/>
            <person name="Sisk P."/>
            <person name="Stolte C."/>
            <person name="Sykes S.N."/>
            <person name="Thomson T."/>
            <person name="Walk T."/>
            <person name="White J."/>
            <person name="Yandava C."/>
            <person name="Straight P."/>
            <person name="Clardy J."/>
            <person name="Hung D."/>
            <person name="Kolter R."/>
            <person name="Mekalanos J."/>
            <person name="Walker S."/>
            <person name="Walsh C.T."/>
            <person name="Wieland-Brown L.C."/>
            <person name="Haas B."/>
            <person name="Nusbaum C."/>
            <person name="Birren B."/>
        </authorList>
    </citation>
    <scope>NUCLEOTIDE SEQUENCE [LARGE SCALE GENOMIC DNA]</scope>
    <source>
        <strain evidence="3">ATCC 25486 / DSM 40338 / CBS 914.69 / JCM 4507 / NBRC 13074 / NRRL 2958 / 5647</strain>
    </source>
</reference>
<reference evidence="3" key="1">
    <citation type="submission" date="2008-02" db="EMBL/GenBank/DDBJ databases">
        <authorList>
            <consortium name="The Broad Institute Genome Sequencing Platform"/>
            <person name="Fischbach M."/>
            <person name="Ward D."/>
            <person name="Young S."/>
            <person name="Jaffe D."/>
            <person name="Gnerre S."/>
            <person name="Berlin A."/>
            <person name="Heiman D."/>
            <person name="Hepburn T."/>
            <person name="Sykes S."/>
            <person name="Alvarado L."/>
            <person name="Kodira C.D."/>
            <person name="Straight P."/>
            <person name="Clardy J."/>
            <person name="Hung D."/>
            <person name="Kolter R."/>
            <person name="Mekalanos J."/>
            <person name="Walker S."/>
            <person name="Walsh C.T."/>
            <person name="Lander E."/>
            <person name="Galagan J."/>
            <person name="Nusbaum C."/>
            <person name="Birren B."/>
        </authorList>
    </citation>
    <scope>NUCLEOTIDE SEQUENCE [LARGE SCALE GENOMIC DNA]</scope>
    <source>
        <strain evidence="3">ATCC 25486 / DSM 40338 / CBS 914.69 / JCM 4507 / NBRC 13074 / NRRL 2958 / 5647</strain>
    </source>
</reference>
<feature type="non-terminal residue" evidence="2">
    <location>
        <position position="78"/>
    </location>
</feature>
<accession>D6X8F7</accession>
<keyword evidence="3" id="KW-1185">Reference proteome</keyword>
<proteinExistence type="predicted"/>
<name>D6X8F7_STRE2</name>
<dbReference type="Proteomes" id="UP000002805">
    <property type="component" value="Chromosome"/>
</dbReference>
<organism evidence="2 3">
    <name type="scientific">Streptomyces pristinaespiralis (strain ATCC 25486 / DSM 40338 / CBS 914.69 / JCM 4507 / KCC S-0507 / NBRC 13074 / NRRL 2958 / 5647)</name>
    <dbReference type="NCBI Taxonomy" id="457429"/>
    <lineage>
        <taxon>Bacteria</taxon>
        <taxon>Bacillati</taxon>
        <taxon>Actinomycetota</taxon>
        <taxon>Actinomycetes</taxon>
        <taxon>Kitasatosporales</taxon>
        <taxon>Streptomycetaceae</taxon>
        <taxon>Streptomyces</taxon>
    </lineage>
</organism>
<evidence type="ECO:0000313" key="2">
    <source>
        <dbReference type="EMBL" id="EFH30706.1"/>
    </source>
</evidence>
<feature type="non-terminal residue" evidence="2">
    <location>
        <position position="1"/>
    </location>
</feature>
<sequence>GGHVVGSCHLHDRGLRGPGAHRPAVRAAAGPSAPSPWRTAAAAGRRRRRGPRLPSALRPSAPRVARPPGAGHAADPAA</sequence>